<reference evidence="2" key="1">
    <citation type="submission" date="2025-08" db="UniProtKB">
        <authorList>
            <consortium name="RefSeq"/>
        </authorList>
    </citation>
    <scope>IDENTIFICATION</scope>
</reference>
<dbReference type="Proteomes" id="UP001732720">
    <property type="component" value="Chromosome 12"/>
</dbReference>
<gene>
    <name evidence="2" type="primary">Trabd2a</name>
</gene>
<keyword evidence="1" id="KW-1185">Reference proteome</keyword>
<evidence type="ECO:0000313" key="2">
    <source>
        <dbReference type="RefSeq" id="XP_073906189.1"/>
    </source>
</evidence>
<organism evidence="1 2">
    <name type="scientific">Castor canadensis</name>
    <name type="common">American beaver</name>
    <dbReference type="NCBI Taxonomy" id="51338"/>
    <lineage>
        <taxon>Eukaryota</taxon>
        <taxon>Metazoa</taxon>
        <taxon>Chordata</taxon>
        <taxon>Craniata</taxon>
        <taxon>Vertebrata</taxon>
        <taxon>Euteleostomi</taxon>
        <taxon>Mammalia</taxon>
        <taxon>Eutheria</taxon>
        <taxon>Euarchontoglires</taxon>
        <taxon>Glires</taxon>
        <taxon>Rodentia</taxon>
        <taxon>Castorimorpha</taxon>
        <taxon>Castoridae</taxon>
        <taxon>Castor</taxon>
    </lineage>
</organism>
<dbReference type="RefSeq" id="XP_073906189.1">
    <property type="nucleotide sequence ID" value="XM_074050088.1"/>
</dbReference>
<keyword evidence="2" id="KW-0645">Protease</keyword>
<accession>A0AC58KML6</accession>
<name>A0AC58KML6_CASCN</name>
<evidence type="ECO:0000313" key="1">
    <source>
        <dbReference type="Proteomes" id="UP001732720"/>
    </source>
</evidence>
<proteinExistence type="predicted"/>
<sequence length="123" mass="12897">MLAAAGTLALSSSAMTAPKAVLISGCCLQLCCVGQMGRGIGHFMGNNIVLDVFRSEICEVEHGLLDDLLCFYPGGEQSCDPATSVFFAGQAHLCQAANPSLQTFPNNQVVANSACLSLWIPVF</sequence>
<protein>
    <submittedName>
        <fullName evidence="2">Metalloprotease TIKI1 isoform X1</fullName>
    </submittedName>
</protein>
<keyword evidence="2" id="KW-0378">Hydrolase</keyword>
<keyword evidence="2" id="KW-0482">Metalloprotease</keyword>